<evidence type="ECO:0000313" key="3">
    <source>
        <dbReference type="Proteomes" id="UP000308901"/>
    </source>
</evidence>
<dbReference type="EC" id="2.5.1.56" evidence="2"/>
<dbReference type="InterPro" id="IPR006190">
    <property type="entry name" value="SAF_AFP_Neu5Ac"/>
</dbReference>
<dbReference type="PANTHER" id="PTHR42966">
    <property type="entry name" value="N-ACETYLNEURAMINATE SYNTHASE"/>
    <property type="match status" value="1"/>
</dbReference>
<dbReference type="InterPro" id="IPR013974">
    <property type="entry name" value="SAF"/>
</dbReference>
<dbReference type="InterPro" id="IPR036732">
    <property type="entry name" value="AFP_Neu5c_C_sf"/>
</dbReference>
<dbReference type="Pfam" id="PF08666">
    <property type="entry name" value="SAF"/>
    <property type="match status" value="1"/>
</dbReference>
<dbReference type="PANTHER" id="PTHR42966:SF1">
    <property type="entry name" value="SIALIC ACID SYNTHASE"/>
    <property type="match status" value="1"/>
</dbReference>
<dbReference type="InterPro" id="IPR013132">
    <property type="entry name" value="PseI/NeuA/B-like_N"/>
</dbReference>
<gene>
    <name evidence="2" type="primary">neuB</name>
    <name evidence="2" type="ORF">FDK22_08690</name>
</gene>
<dbReference type="OrthoDB" id="9781701at2"/>
<evidence type="ECO:0000313" key="2">
    <source>
        <dbReference type="EMBL" id="TLP38527.1"/>
    </source>
</evidence>
<evidence type="ECO:0000259" key="1">
    <source>
        <dbReference type="PROSITE" id="PS50844"/>
    </source>
</evidence>
<organism evidence="2 3">
    <name type="scientific">Arcobacter arenosus</name>
    <dbReference type="NCBI Taxonomy" id="2576037"/>
    <lineage>
        <taxon>Bacteria</taxon>
        <taxon>Pseudomonadati</taxon>
        <taxon>Campylobacterota</taxon>
        <taxon>Epsilonproteobacteria</taxon>
        <taxon>Campylobacterales</taxon>
        <taxon>Arcobacteraceae</taxon>
        <taxon>Arcobacter</taxon>
    </lineage>
</organism>
<dbReference type="InterPro" id="IPR057736">
    <property type="entry name" value="SAF_PseI/NeuA/NeuB"/>
</dbReference>
<dbReference type="NCBIfam" id="TIGR03569">
    <property type="entry name" value="NeuB_NnaB"/>
    <property type="match status" value="1"/>
</dbReference>
<dbReference type="Gene3D" id="3.20.20.70">
    <property type="entry name" value="Aldolase class I"/>
    <property type="match status" value="1"/>
</dbReference>
<protein>
    <submittedName>
        <fullName evidence="2">N-acetylneuraminate synthase</fullName>
        <ecNumber evidence="2">2.5.1.56</ecNumber>
    </submittedName>
</protein>
<dbReference type="InterPro" id="IPR020007">
    <property type="entry name" value="NeuB/NeuA"/>
</dbReference>
<dbReference type="Proteomes" id="UP000308901">
    <property type="component" value="Unassembled WGS sequence"/>
</dbReference>
<sequence>MKFNKNIKIGNKEILKESASFIIAEAGVNHGGDINIAKRLIDLASEAEADAVKFQTFKSEHLILDSVRKAPYQEKTTNSNESQIEMLKKLEVTKEQNLELKNYSEKKGIIFLTTPFDELSLDELDELNLPAYKIASTDITNLPFLKKVALKNKPIFLSTGMSFLSEVKMALETIYKYNKDVVLMQCTANYPIEDSEANLEVLNTFKNNFDILLGYSDHTQGLGAAAFAIPMGAKVVEKHFTLNKALEGPDHKASLSPDELKEFVRLVRKVDSFMGSDIKKPTLSETKTRASLQKCLVAKLEIKKGELFTENNIIAKRTGGVGISPIYFNEIVGKKAKEDFVKDEIISL</sequence>
<dbReference type="CDD" id="cd11615">
    <property type="entry name" value="SAF_NeuB_like"/>
    <property type="match status" value="1"/>
</dbReference>
<dbReference type="SUPFAM" id="SSF51269">
    <property type="entry name" value="AFP III-like domain"/>
    <property type="match status" value="1"/>
</dbReference>
<dbReference type="InterPro" id="IPR013785">
    <property type="entry name" value="Aldolase_TIM"/>
</dbReference>
<accession>A0A5R8Y186</accession>
<dbReference type="SUPFAM" id="SSF51569">
    <property type="entry name" value="Aldolase"/>
    <property type="match status" value="1"/>
</dbReference>
<comment type="caution">
    <text evidence="2">The sequence shown here is derived from an EMBL/GenBank/DDBJ whole genome shotgun (WGS) entry which is preliminary data.</text>
</comment>
<keyword evidence="3" id="KW-1185">Reference proteome</keyword>
<dbReference type="Pfam" id="PF03102">
    <property type="entry name" value="NeuB"/>
    <property type="match status" value="1"/>
</dbReference>
<dbReference type="GO" id="GO:0047444">
    <property type="term" value="F:N-acylneuraminate-9-phosphate synthase activity"/>
    <property type="evidence" value="ECO:0007669"/>
    <property type="project" value="TreeGrafter"/>
</dbReference>
<dbReference type="GO" id="GO:0016051">
    <property type="term" value="P:carbohydrate biosynthetic process"/>
    <property type="evidence" value="ECO:0007669"/>
    <property type="project" value="InterPro"/>
</dbReference>
<dbReference type="RefSeq" id="WP_138152522.1">
    <property type="nucleotide sequence ID" value="NZ_CBDDKQ010000002.1"/>
</dbReference>
<dbReference type="EMBL" id="VANU01000003">
    <property type="protein sequence ID" value="TLP38527.1"/>
    <property type="molecule type" value="Genomic_DNA"/>
</dbReference>
<dbReference type="GO" id="GO:0050462">
    <property type="term" value="F:N-acetylneuraminate synthase activity"/>
    <property type="evidence" value="ECO:0007669"/>
    <property type="project" value="UniProtKB-EC"/>
</dbReference>
<dbReference type="Gene3D" id="3.90.1210.10">
    <property type="entry name" value="Antifreeze-like/N-acetylneuraminic acid synthase C-terminal domain"/>
    <property type="match status" value="1"/>
</dbReference>
<reference evidence="2 3" key="1">
    <citation type="submission" date="2019-05" db="EMBL/GenBank/DDBJ databases">
        <title>Arcobacter sp. nov., isolated from sea sediment.</title>
        <authorList>
            <person name="Kim W."/>
        </authorList>
    </citation>
    <scope>NUCLEOTIDE SEQUENCE [LARGE SCALE GENOMIC DNA]</scope>
    <source>
        <strain evidence="2 3">CAU 1517</strain>
    </source>
</reference>
<keyword evidence="2" id="KW-0808">Transferase</keyword>
<dbReference type="InterPro" id="IPR051690">
    <property type="entry name" value="PseI-like"/>
</dbReference>
<feature type="domain" description="AFP-like" evidence="1">
    <location>
        <begin position="295"/>
        <end position="348"/>
    </location>
</feature>
<name>A0A5R8Y186_9BACT</name>
<proteinExistence type="predicted"/>
<dbReference type="PROSITE" id="PS50844">
    <property type="entry name" value="AFP_LIKE"/>
    <property type="match status" value="1"/>
</dbReference>
<dbReference type="AlphaFoldDB" id="A0A5R8Y186"/>